<proteinExistence type="predicted"/>
<feature type="transmembrane region" description="Helical" evidence="1">
    <location>
        <begin position="177"/>
        <end position="206"/>
    </location>
</feature>
<feature type="domain" description="DUF1206" evidence="2">
    <location>
        <begin position="8"/>
        <end position="73"/>
    </location>
</feature>
<sequence>MDAAARWGLAARGVIYCLIGLLALRLAFGGGEQADNGGALRELGRQPFGAFLIWAIGIGVAGMALWRLSEALFGAAGPDGHKATKRLSSAGRAVFYGLTSYSMISFAIKDKGSGSSDKKSQDVTATALGWPAGQWLVAIGGLVIAGAGVWIVIQAARRSFHKHLKHAQMSQTARKVTDVLGVTGGIARGVLFTVAGIFAVRAALAYDPNKAKGMDDTLRTFADTPAGPWLLAAIAIGLVLFGVFSFALARWRRV</sequence>
<evidence type="ECO:0000313" key="3">
    <source>
        <dbReference type="EMBL" id="MBB5936711.1"/>
    </source>
</evidence>
<dbReference type="InterPro" id="IPR009597">
    <property type="entry name" value="DUF1206"/>
</dbReference>
<evidence type="ECO:0000256" key="1">
    <source>
        <dbReference type="SAM" id="Phobius"/>
    </source>
</evidence>
<protein>
    <recommendedName>
        <fullName evidence="2">DUF1206 domain-containing protein</fullName>
    </recommendedName>
</protein>
<reference evidence="3 4" key="1">
    <citation type="submission" date="2020-08" db="EMBL/GenBank/DDBJ databases">
        <title>Genomic Encyclopedia of Type Strains, Phase III (KMG-III): the genomes of soil and plant-associated and newly described type strains.</title>
        <authorList>
            <person name="Whitman W."/>
        </authorList>
    </citation>
    <scope>NUCLEOTIDE SEQUENCE [LARGE SCALE GENOMIC DNA]</scope>
    <source>
        <strain evidence="3 4">CECT 8305</strain>
    </source>
</reference>
<dbReference type="AlphaFoldDB" id="A0A7W9QAR8"/>
<feature type="domain" description="DUF1206" evidence="2">
    <location>
        <begin position="184"/>
        <end position="252"/>
    </location>
</feature>
<keyword evidence="1" id="KW-0812">Transmembrane</keyword>
<dbReference type="EMBL" id="JACHJL010000009">
    <property type="protein sequence ID" value="MBB5936711.1"/>
    <property type="molecule type" value="Genomic_DNA"/>
</dbReference>
<feature type="transmembrane region" description="Helical" evidence="1">
    <location>
        <begin position="135"/>
        <end position="156"/>
    </location>
</feature>
<evidence type="ECO:0000259" key="2">
    <source>
        <dbReference type="Pfam" id="PF06724"/>
    </source>
</evidence>
<dbReference type="Proteomes" id="UP000588098">
    <property type="component" value="Unassembled WGS sequence"/>
</dbReference>
<feature type="transmembrane region" description="Helical" evidence="1">
    <location>
        <begin position="226"/>
        <end position="249"/>
    </location>
</feature>
<keyword evidence="1" id="KW-0472">Membrane</keyword>
<keyword evidence="1" id="KW-1133">Transmembrane helix</keyword>
<dbReference type="Pfam" id="PF06724">
    <property type="entry name" value="DUF1206"/>
    <property type="match status" value="3"/>
</dbReference>
<feature type="transmembrane region" description="Helical" evidence="1">
    <location>
        <begin position="7"/>
        <end position="28"/>
    </location>
</feature>
<name>A0A7W9QAR8_9ACTN</name>
<accession>A0A7W9QAR8</accession>
<keyword evidence="4" id="KW-1185">Reference proteome</keyword>
<organism evidence="3 4">
    <name type="scientific">Streptomyces zagrosensis</name>
    <dbReference type="NCBI Taxonomy" id="1042984"/>
    <lineage>
        <taxon>Bacteria</taxon>
        <taxon>Bacillati</taxon>
        <taxon>Actinomycetota</taxon>
        <taxon>Actinomycetes</taxon>
        <taxon>Kitasatosporales</taxon>
        <taxon>Streptomycetaceae</taxon>
        <taxon>Streptomyces</taxon>
    </lineage>
</organism>
<feature type="domain" description="DUF1206" evidence="2">
    <location>
        <begin position="89"/>
        <end position="158"/>
    </location>
</feature>
<comment type="caution">
    <text evidence="3">The sequence shown here is derived from an EMBL/GenBank/DDBJ whole genome shotgun (WGS) entry which is preliminary data.</text>
</comment>
<gene>
    <name evidence="3" type="ORF">FHS42_003788</name>
</gene>
<evidence type="ECO:0000313" key="4">
    <source>
        <dbReference type="Proteomes" id="UP000588098"/>
    </source>
</evidence>
<feature type="transmembrane region" description="Helical" evidence="1">
    <location>
        <begin position="89"/>
        <end position="108"/>
    </location>
</feature>
<feature type="transmembrane region" description="Helical" evidence="1">
    <location>
        <begin position="48"/>
        <end position="68"/>
    </location>
</feature>